<evidence type="ECO:0000313" key="1">
    <source>
        <dbReference type="EMBL" id="TQE44109.1"/>
    </source>
</evidence>
<dbReference type="CDD" id="cd00093">
    <property type="entry name" value="HTH_XRE"/>
    <property type="match status" value="1"/>
</dbReference>
<dbReference type="InterPro" id="IPR001387">
    <property type="entry name" value="Cro/C1-type_HTH"/>
</dbReference>
<dbReference type="GO" id="GO:0003677">
    <property type="term" value="F:DNA binding"/>
    <property type="evidence" value="ECO:0007669"/>
    <property type="project" value="InterPro"/>
</dbReference>
<name>A0A540R8N6_9CORY</name>
<dbReference type="RefSeq" id="WP_141628589.1">
    <property type="nucleotide sequence ID" value="NZ_VHIR01000003.1"/>
</dbReference>
<gene>
    <name evidence="1" type="ORF">EJK80_02960</name>
</gene>
<sequence length="80" mass="9186">MDTQELGHFAKEQRREAGLSQHDVALLADVPERCVRAFESSKGSVHLDKAISILFVVGFDPRRRRDLTHVLAYRRRLWGA</sequence>
<evidence type="ECO:0000313" key="2">
    <source>
        <dbReference type="Proteomes" id="UP000318080"/>
    </source>
</evidence>
<dbReference type="AlphaFoldDB" id="A0A540R8N6"/>
<proteinExistence type="predicted"/>
<reference evidence="1 2" key="1">
    <citation type="submission" date="2019-06" db="EMBL/GenBank/DDBJ databases">
        <title>Draft genome of C. phoceense Strain 272.</title>
        <authorList>
            <person name="Pacheco L.G.C."/>
            <person name="Barberis C.M."/>
            <person name="Almuzara M.N."/>
            <person name="Traglia G.M."/>
            <person name="Santos C.S."/>
            <person name="Rocha D.J.P.G."/>
            <person name="Aguiar E.R.G.R."/>
            <person name="Vay C.A."/>
        </authorList>
    </citation>
    <scope>NUCLEOTIDE SEQUENCE [LARGE SCALE GENOMIC DNA]</scope>
    <source>
        <strain evidence="1 2">272</strain>
    </source>
</reference>
<dbReference type="Gene3D" id="1.10.260.40">
    <property type="entry name" value="lambda repressor-like DNA-binding domains"/>
    <property type="match status" value="1"/>
</dbReference>
<dbReference type="InterPro" id="IPR010982">
    <property type="entry name" value="Lambda_DNA-bd_dom_sf"/>
</dbReference>
<evidence type="ECO:0008006" key="3">
    <source>
        <dbReference type="Google" id="ProtNLM"/>
    </source>
</evidence>
<protein>
    <recommendedName>
        <fullName evidence="3">Helix-turn-helix transcriptional regulator</fullName>
    </recommendedName>
</protein>
<accession>A0A540R8N6</accession>
<dbReference type="EMBL" id="VHIR01000003">
    <property type="protein sequence ID" value="TQE44109.1"/>
    <property type="molecule type" value="Genomic_DNA"/>
</dbReference>
<organism evidence="1 2">
    <name type="scientific">Corynebacterium phoceense</name>
    <dbReference type="NCBI Taxonomy" id="1686286"/>
    <lineage>
        <taxon>Bacteria</taxon>
        <taxon>Bacillati</taxon>
        <taxon>Actinomycetota</taxon>
        <taxon>Actinomycetes</taxon>
        <taxon>Mycobacteriales</taxon>
        <taxon>Corynebacteriaceae</taxon>
        <taxon>Corynebacterium</taxon>
    </lineage>
</organism>
<comment type="caution">
    <text evidence="1">The sequence shown here is derived from an EMBL/GenBank/DDBJ whole genome shotgun (WGS) entry which is preliminary data.</text>
</comment>
<keyword evidence="2" id="KW-1185">Reference proteome</keyword>
<dbReference type="SUPFAM" id="SSF47413">
    <property type="entry name" value="lambda repressor-like DNA-binding domains"/>
    <property type="match status" value="1"/>
</dbReference>
<dbReference type="Proteomes" id="UP000318080">
    <property type="component" value="Unassembled WGS sequence"/>
</dbReference>